<accession>A0A087BDA9</accession>
<evidence type="ECO:0000313" key="2">
    <source>
        <dbReference type="EMBL" id="KFI69009.1"/>
    </source>
</evidence>
<feature type="compositionally biased region" description="Acidic residues" evidence="1">
    <location>
        <begin position="547"/>
        <end position="564"/>
    </location>
</feature>
<name>A0A087BDA9_9BIFI</name>
<dbReference type="AlphaFoldDB" id="A0A087BDA9"/>
<organism evidence="2 3">
    <name type="scientific">Bifidobacterium merycicum</name>
    <dbReference type="NCBI Taxonomy" id="78345"/>
    <lineage>
        <taxon>Bacteria</taxon>
        <taxon>Bacillati</taxon>
        <taxon>Actinomycetota</taxon>
        <taxon>Actinomycetes</taxon>
        <taxon>Bifidobacteriales</taxon>
        <taxon>Bifidobacteriaceae</taxon>
        <taxon>Bifidobacterium</taxon>
    </lineage>
</organism>
<dbReference type="eggNOG" id="ENOG502ZBU7">
    <property type="taxonomic scope" value="Bacteria"/>
</dbReference>
<dbReference type="InterPro" id="IPR021391">
    <property type="entry name" value="DUF3027"/>
</dbReference>
<reference evidence="2 3" key="1">
    <citation type="submission" date="2014-03" db="EMBL/GenBank/DDBJ databases">
        <title>Genomics of Bifidobacteria.</title>
        <authorList>
            <person name="Ventura M."/>
            <person name="Milani C."/>
            <person name="Lugli G.A."/>
        </authorList>
    </citation>
    <scope>NUCLEOTIDE SEQUENCE [LARGE SCALE GENOMIC DNA]</scope>
    <source>
        <strain evidence="2 3">LMG 11341</strain>
    </source>
</reference>
<feature type="compositionally biased region" description="Basic and acidic residues" evidence="1">
    <location>
        <begin position="122"/>
        <end position="131"/>
    </location>
</feature>
<sequence>MTGTDEVLDPQMPSEQPDPRDIARAVAMDVADEPEQVGDVVNAIELGDNVTDFRLAADVRGYEGWQWSVTLYHDAEVGTWTVNESSLVPTDDALVPPAWVPWKDRLEPTDLAPTDSIGTDPDDPRLEDGFRKTKPVQAADAADASTSVDKSTNVGEAATGAESGNADGSSDADVSTDADNATNVDMQANAGESTNVDNVADGDKSTNVATNVDKAAEAVAAAEAIEADKEAETDDIVEEFALSRRHVLSPKGRAQVAKRWYEGPRGPKALSTKTADGNLCSTCGFFVPLKGELNRMFGVCANKWSPDDGRVVSVDHGCGEHSEIEPPEPSHLWVQSKPAYDDFHIDVIAQKPRDERGVVEAIEQLDDDQDDEATEEDILANTEPDDGDDEANETQPSGVDASAELEAVVAIAVASDDESGDEAVDDESVDGVDDESDEPVDNTDEESVDGVGDTDGEPVDESADTSVDKPVDSADGDESAEHKVDEQSEDGGAVDKPVDESTDEPVDSDDDGSVDVSVATSVGSTSGEADDEAVDTAAESAKPESGSESETESETESGAEAEVEAEPKPAPVAEQLELIVESTETEAEVVVEETAEPEADPESEPGESAEE</sequence>
<feature type="compositionally biased region" description="Low complexity" evidence="1">
    <location>
        <begin position="535"/>
        <end position="546"/>
    </location>
</feature>
<comment type="caution">
    <text evidence="2">The sequence shown here is derived from an EMBL/GenBank/DDBJ whole genome shotgun (WGS) entry which is preliminary data.</text>
</comment>
<feature type="compositionally biased region" description="Polar residues" evidence="1">
    <location>
        <begin position="145"/>
        <end position="154"/>
    </location>
</feature>
<feature type="compositionally biased region" description="Acidic residues" evidence="1">
    <location>
        <begin position="380"/>
        <end position="392"/>
    </location>
</feature>
<gene>
    <name evidence="2" type="ORF">BMERY_0496</name>
</gene>
<feature type="compositionally biased region" description="Acidic residues" evidence="1">
    <location>
        <begin position="500"/>
        <end position="513"/>
    </location>
</feature>
<keyword evidence="3" id="KW-1185">Reference proteome</keyword>
<evidence type="ECO:0000256" key="1">
    <source>
        <dbReference type="SAM" id="MobiDB-lite"/>
    </source>
</evidence>
<dbReference type="Proteomes" id="UP000029060">
    <property type="component" value="Unassembled WGS sequence"/>
</dbReference>
<feature type="compositionally biased region" description="Low complexity" evidence="1">
    <location>
        <begin position="401"/>
        <end position="414"/>
    </location>
</feature>
<dbReference type="EMBL" id="JGZC01000010">
    <property type="protein sequence ID" value="KFI69009.1"/>
    <property type="molecule type" value="Genomic_DNA"/>
</dbReference>
<proteinExistence type="predicted"/>
<dbReference type="Pfam" id="PF11228">
    <property type="entry name" value="DUF3027"/>
    <property type="match status" value="2"/>
</dbReference>
<evidence type="ECO:0000313" key="3">
    <source>
        <dbReference type="Proteomes" id="UP000029060"/>
    </source>
</evidence>
<feature type="compositionally biased region" description="Acidic residues" evidence="1">
    <location>
        <begin position="583"/>
        <end position="611"/>
    </location>
</feature>
<feature type="compositionally biased region" description="Acidic residues" evidence="1">
    <location>
        <begin position="415"/>
        <end position="463"/>
    </location>
</feature>
<protein>
    <submittedName>
        <fullName evidence="2">DUF3027 family protein</fullName>
    </submittedName>
</protein>
<feature type="region of interest" description="Disordered" evidence="1">
    <location>
        <begin position="105"/>
        <end position="178"/>
    </location>
</feature>
<feature type="compositionally biased region" description="Low complexity" evidence="1">
    <location>
        <begin position="514"/>
        <end position="527"/>
    </location>
</feature>
<feature type="region of interest" description="Disordered" evidence="1">
    <location>
        <begin position="380"/>
        <end position="611"/>
    </location>
</feature>
<dbReference type="RefSeq" id="WP_073117608.1">
    <property type="nucleotide sequence ID" value="NZ_CAMGZS010000001.1"/>
</dbReference>
<dbReference type="STRING" id="78345.BMERY_0496"/>